<sequence length="347" mass="38231">MFGEPGSLLDPSSSAPGSSSASGSSGPETVPETQSSQRVFRSPPSGAPSAPRFVAPPPPHDHVPPPMAPPMPAGIHPDLMVPPSAPYSQYTVGDLLAQPGREELPVLDPDRRDETLWFGVDRCVARNVTETIKDYFSEPHPNWKKTSIHVRKTWFKILAVSPVLKLGRLGVTPKIPLVHGVNERVKKAFNAKAQKRLLDTVSNWKGDWIVKGFERGKPPKITTDRTHKNKADQFLDARSEQIFNDLVGHVEDRQTQLTQQSTNGLPVTLSTLEVDKIYEEFVPKKKRRTLGIGSVNDVPRATSSYGQRRKDEVTQLRNELDSTRTAFTARVGGVEGFLDVIAATNPE</sequence>
<name>A0A0D3CB77_BRAOL</name>
<proteinExistence type="predicted"/>
<dbReference type="Gramene" id="Bo5g025390.1">
    <property type="protein sequence ID" value="Bo5g025390.1"/>
    <property type="gene ID" value="Bo5g025390"/>
</dbReference>
<dbReference type="Proteomes" id="UP000032141">
    <property type="component" value="Chromosome C5"/>
</dbReference>
<feature type="compositionally biased region" description="Pro residues" evidence="1">
    <location>
        <begin position="54"/>
        <end position="72"/>
    </location>
</feature>
<evidence type="ECO:0000313" key="2">
    <source>
        <dbReference type="EnsemblPlants" id="Bo5g025390.1"/>
    </source>
</evidence>
<dbReference type="HOGENOM" id="CLU_033858_0_1_1"/>
<feature type="compositionally biased region" description="Low complexity" evidence="1">
    <location>
        <begin position="1"/>
        <end position="27"/>
    </location>
</feature>
<organism evidence="2 3">
    <name type="scientific">Brassica oleracea var. oleracea</name>
    <dbReference type="NCBI Taxonomy" id="109376"/>
    <lineage>
        <taxon>Eukaryota</taxon>
        <taxon>Viridiplantae</taxon>
        <taxon>Streptophyta</taxon>
        <taxon>Embryophyta</taxon>
        <taxon>Tracheophyta</taxon>
        <taxon>Spermatophyta</taxon>
        <taxon>Magnoliopsida</taxon>
        <taxon>eudicotyledons</taxon>
        <taxon>Gunneridae</taxon>
        <taxon>Pentapetalae</taxon>
        <taxon>rosids</taxon>
        <taxon>malvids</taxon>
        <taxon>Brassicales</taxon>
        <taxon>Brassicaceae</taxon>
        <taxon>Brassiceae</taxon>
        <taxon>Brassica</taxon>
    </lineage>
</organism>
<accession>A0A0D3CB77</accession>
<dbReference type="EnsemblPlants" id="Bo5g025390.1">
    <property type="protein sequence ID" value="Bo5g025390.1"/>
    <property type="gene ID" value="Bo5g025390"/>
</dbReference>
<dbReference type="AlphaFoldDB" id="A0A0D3CB77"/>
<evidence type="ECO:0000256" key="1">
    <source>
        <dbReference type="SAM" id="MobiDB-lite"/>
    </source>
</evidence>
<keyword evidence="3" id="KW-1185">Reference proteome</keyword>
<feature type="region of interest" description="Disordered" evidence="1">
    <location>
        <begin position="1"/>
        <end position="82"/>
    </location>
</feature>
<reference evidence="2" key="2">
    <citation type="submission" date="2015-03" db="UniProtKB">
        <authorList>
            <consortium name="EnsemblPlants"/>
        </authorList>
    </citation>
    <scope>IDENTIFICATION</scope>
</reference>
<evidence type="ECO:0000313" key="3">
    <source>
        <dbReference type="Proteomes" id="UP000032141"/>
    </source>
</evidence>
<feature type="compositionally biased region" description="Low complexity" evidence="1">
    <location>
        <begin position="42"/>
        <end position="53"/>
    </location>
</feature>
<protein>
    <submittedName>
        <fullName evidence="2">Uncharacterized protein</fullName>
    </submittedName>
</protein>
<reference evidence="2 3" key="1">
    <citation type="journal article" date="2014" name="Genome Biol.">
        <title>Transcriptome and methylome profiling reveals relics of genome dominance in the mesopolyploid Brassica oleracea.</title>
        <authorList>
            <person name="Parkin I.A."/>
            <person name="Koh C."/>
            <person name="Tang H."/>
            <person name="Robinson S.J."/>
            <person name="Kagale S."/>
            <person name="Clarke W.E."/>
            <person name="Town C.D."/>
            <person name="Nixon J."/>
            <person name="Krishnakumar V."/>
            <person name="Bidwell S.L."/>
            <person name="Denoeud F."/>
            <person name="Belcram H."/>
            <person name="Links M.G."/>
            <person name="Just J."/>
            <person name="Clarke C."/>
            <person name="Bender T."/>
            <person name="Huebert T."/>
            <person name="Mason A.S."/>
            <person name="Pires J.C."/>
            <person name="Barker G."/>
            <person name="Moore J."/>
            <person name="Walley P.G."/>
            <person name="Manoli S."/>
            <person name="Batley J."/>
            <person name="Edwards D."/>
            <person name="Nelson M.N."/>
            <person name="Wang X."/>
            <person name="Paterson A.H."/>
            <person name="King G."/>
            <person name="Bancroft I."/>
            <person name="Chalhoub B."/>
            <person name="Sharpe A.G."/>
        </authorList>
    </citation>
    <scope>NUCLEOTIDE SEQUENCE</scope>
    <source>
        <strain evidence="2 3">cv. TO1000</strain>
    </source>
</reference>